<dbReference type="AlphaFoldDB" id="K2S0Y2"/>
<dbReference type="GO" id="GO:0032259">
    <property type="term" value="P:methylation"/>
    <property type="evidence" value="ECO:0007669"/>
    <property type="project" value="UniProtKB-KW"/>
</dbReference>
<evidence type="ECO:0000313" key="2">
    <source>
        <dbReference type="Proteomes" id="UP000007129"/>
    </source>
</evidence>
<dbReference type="STRING" id="1126212.K2S0Y2"/>
<dbReference type="VEuPathDB" id="FungiDB:MPH_02155"/>
<dbReference type="Gene3D" id="3.40.50.150">
    <property type="entry name" value="Vaccinia Virus protein VP39"/>
    <property type="match status" value="1"/>
</dbReference>
<dbReference type="eggNOG" id="KOG2793">
    <property type="taxonomic scope" value="Eukaryota"/>
</dbReference>
<dbReference type="PANTHER" id="PTHR14614">
    <property type="entry name" value="HEPATOCELLULAR CARCINOMA-ASSOCIATED ANTIGEN"/>
    <property type="match status" value="1"/>
</dbReference>
<evidence type="ECO:0000313" key="1">
    <source>
        <dbReference type="EMBL" id="EKG20628.1"/>
    </source>
</evidence>
<keyword evidence="1" id="KW-0489">Methyltransferase</keyword>
<dbReference type="Proteomes" id="UP000007129">
    <property type="component" value="Unassembled WGS sequence"/>
</dbReference>
<dbReference type="InterPro" id="IPR029063">
    <property type="entry name" value="SAM-dependent_MTases_sf"/>
</dbReference>
<name>K2S0Y2_MACPH</name>
<dbReference type="SUPFAM" id="SSF53335">
    <property type="entry name" value="S-adenosyl-L-methionine-dependent methyltransferases"/>
    <property type="match status" value="1"/>
</dbReference>
<dbReference type="FunCoup" id="K2S0Y2">
    <property type="interactions" value="114"/>
</dbReference>
<organism evidence="1 2">
    <name type="scientific">Macrophomina phaseolina (strain MS6)</name>
    <name type="common">Charcoal rot fungus</name>
    <dbReference type="NCBI Taxonomy" id="1126212"/>
    <lineage>
        <taxon>Eukaryota</taxon>
        <taxon>Fungi</taxon>
        <taxon>Dikarya</taxon>
        <taxon>Ascomycota</taxon>
        <taxon>Pezizomycotina</taxon>
        <taxon>Dothideomycetes</taxon>
        <taxon>Dothideomycetes incertae sedis</taxon>
        <taxon>Botryosphaeriales</taxon>
        <taxon>Botryosphaeriaceae</taxon>
        <taxon>Macrophomina</taxon>
    </lineage>
</organism>
<dbReference type="GO" id="GO:0008757">
    <property type="term" value="F:S-adenosylmethionine-dependent methyltransferase activity"/>
    <property type="evidence" value="ECO:0007669"/>
    <property type="project" value="UniProtKB-ARBA"/>
</dbReference>
<dbReference type="Pfam" id="PF10294">
    <property type="entry name" value="Methyltransf_16"/>
    <property type="match status" value="1"/>
</dbReference>
<reference evidence="1 2" key="1">
    <citation type="journal article" date="2012" name="BMC Genomics">
        <title>Tools to kill: Genome of one of the most destructive plant pathogenic fungi Macrophomina phaseolina.</title>
        <authorList>
            <person name="Islam M.S."/>
            <person name="Haque M.S."/>
            <person name="Islam M.M."/>
            <person name="Emdad E.M."/>
            <person name="Halim A."/>
            <person name="Hossen Q.M.M."/>
            <person name="Hossain M.Z."/>
            <person name="Ahmed B."/>
            <person name="Rahim S."/>
            <person name="Rahman M.S."/>
            <person name="Alam M.M."/>
            <person name="Hou S."/>
            <person name="Wan X."/>
            <person name="Saito J.A."/>
            <person name="Alam M."/>
        </authorList>
    </citation>
    <scope>NUCLEOTIDE SEQUENCE [LARGE SCALE GENOMIC DNA]</scope>
    <source>
        <strain evidence="1 2">MS6</strain>
    </source>
</reference>
<comment type="caution">
    <text evidence="1">The sequence shown here is derived from an EMBL/GenBank/DDBJ whole genome shotgun (WGS) entry which is preliminary data.</text>
</comment>
<proteinExistence type="predicted"/>
<dbReference type="CDD" id="cd02440">
    <property type="entry name" value="AdoMet_MTases"/>
    <property type="match status" value="1"/>
</dbReference>
<protein>
    <submittedName>
        <fullName evidence="1">Nicotinamide N-methyltransferase putative</fullName>
    </submittedName>
</protein>
<accession>K2S0Y2</accession>
<dbReference type="EMBL" id="AHHD01000083">
    <property type="protein sequence ID" value="EKG20628.1"/>
    <property type="molecule type" value="Genomic_DNA"/>
</dbReference>
<keyword evidence="1" id="KW-0808">Transferase</keyword>
<gene>
    <name evidence="1" type="ORF">MPH_02155</name>
</gene>
<dbReference type="InterPro" id="IPR019410">
    <property type="entry name" value="Methyltransf_16"/>
</dbReference>
<dbReference type="HOGENOM" id="CLU_030437_1_0_1"/>
<dbReference type="InParanoid" id="K2S0Y2"/>
<dbReference type="PANTHER" id="PTHR14614:SF147">
    <property type="entry name" value="S-ADENOSYLMETHIONINE-DEPENDENT METHYLTRANSFERASE OF THE SEVEN BETA-STRAND FAMILY"/>
    <property type="match status" value="1"/>
</dbReference>
<dbReference type="OrthoDB" id="433955at2759"/>
<sequence>MSLPAQCLPPTSSLPPARSLASLTEDQISCALRNLHLLYCPLRLPPSFQPHLGSKTVLNVPPVDSGYASHDEEDDDSDADDAADALAALRADPFERNFAVRWLTTFIARADELSLACDDTRSRFIDAAAAVLASFNDPVEEDEEEGTVRDFSFPLSSSSSSAAAPRERIHVRLNDAPLSGTDHTDVGLQSWGAAVILSDLLCAAPARFLAPHHLATRRTGARPTTVVELGAGTGLVSLVLAQLLPRLAAGPGPAPAVVATDYHPAVLQNLRANIASNASPVHACLLDWAAPAFPPPLDRPAQVLVAADVIYAREHAMWLRDCAARMLAPDGVFWLIATVRPTGRFEGITETVEEAFEEGERAGRAVGGRALKILEMEKLEKRKGVGRGDESGYRLYRIGWA</sequence>